<dbReference type="InterPro" id="IPR051310">
    <property type="entry name" value="MCP_chemotaxis"/>
</dbReference>
<dbReference type="InterPro" id="IPR003660">
    <property type="entry name" value="HAMP_dom"/>
</dbReference>
<feature type="domain" description="HAMP" evidence="7">
    <location>
        <begin position="291"/>
        <end position="343"/>
    </location>
</feature>
<dbReference type="PANTHER" id="PTHR43531">
    <property type="entry name" value="PROTEIN ICFG"/>
    <property type="match status" value="1"/>
</dbReference>
<organism evidence="8 9">
    <name type="scientific">Hoeflea poritis</name>
    <dbReference type="NCBI Taxonomy" id="2993659"/>
    <lineage>
        <taxon>Bacteria</taxon>
        <taxon>Pseudomonadati</taxon>
        <taxon>Pseudomonadota</taxon>
        <taxon>Alphaproteobacteria</taxon>
        <taxon>Hyphomicrobiales</taxon>
        <taxon>Rhizobiaceae</taxon>
        <taxon>Hoeflea</taxon>
    </lineage>
</organism>
<gene>
    <name evidence="8" type="ORF">OOZ53_19190</name>
</gene>
<dbReference type="CDD" id="cd06225">
    <property type="entry name" value="HAMP"/>
    <property type="match status" value="1"/>
</dbReference>
<dbReference type="Proteomes" id="UP001148313">
    <property type="component" value="Unassembled WGS sequence"/>
</dbReference>
<evidence type="ECO:0000256" key="1">
    <source>
        <dbReference type="ARBA" id="ARBA00022500"/>
    </source>
</evidence>
<evidence type="ECO:0000259" key="6">
    <source>
        <dbReference type="PROSITE" id="PS50111"/>
    </source>
</evidence>
<keyword evidence="9" id="KW-1185">Reference proteome</keyword>
<dbReference type="Gene3D" id="1.10.8.500">
    <property type="entry name" value="HAMP domain in histidine kinase"/>
    <property type="match status" value="1"/>
</dbReference>
<evidence type="ECO:0000256" key="4">
    <source>
        <dbReference type="SAM" id="MobiDB-lite"/>
    </source>
</evidence>
<proteinExistence type="inferred from homology"/>
<dbReference type="SUPFAM" id="SSF158472">
    <property type="entry name" value="HAMP domain-like"/>
    <property type="match status" value="1"/>
</dbReference>
<keyword evidence="5" id="KW-0472">Membrane</keyword>
<protein>
    <submittedName>
        <fullName evidence="8">HAMP domain-containing methyl-accepting chemotaxis protein</fullName>
    </submittedName>
</protein>
<keyword evidence="3" id="KW-0807">Transducer</keyword>
<dbReference type="PROSITE" id="PS50885">
    <property type="entry name" value="HAMP"/>
    <property type="match status" value="2"/>
</dbReference>
<name>A0ABT4VSB8_9HYPH</name>
<evidence type="ECO:0000313" key="8">
    <source>
        <dbReference type="EMBL" id="MDA4847494.1"/>
    </source>
</evidence>
<feature type="domain" description="Methyl-accepting transducer" evidence="6">
    <location>
        <begin position="348"/>
        <end position="577"/>
    </location>
</feature>
<feature type="region of interest" description="Disordered" evidence="4">
    <location>
        <begin position="265"/>
        <end position="293"/>
    </location>
</feature>
<dbReference type="InterPro" id="IPR004089">
    <property type="entry name" value="MCPsignal_dom"/>
</dbReference>
<dbReference type="Pfam" id="PF00015">
    <property type="entry name" value="MCPsignal"/>
    <property type="match status" value="1"/>
</dbReference>
<dbReference type="PROSITE" id="PS50111">
    <property type="entry name" value="CHEMOTAXIS_TRANSDUC_2"/>
    <property type="match status" value="1"/>
</dbReference>
<dbReference type="PANTHER" id="PTHR43531:SF11">
    <property type="entry name" value="METHYL-ACCEPTING CHEMOTAXIS PROTEIN 3"/>
    <property type="match status" value="1"/>
</dbReference>
<comment type="similarity">
    <text evidence="2">Belongs to the methyl-accepting chemotaxis (MCP) protein family.</text>
</comment>
<keyword evidence="5" id="KW-0812">Transmembrane</keyword>
<comment type="caution">
    <text evidence="8">The sequence shown here is derived from an EMBL/GenBank/DDBJ whole genome shotgun (WGS) entry which is preliminary data.</text>
</comment>
<dbReference type="SMART" id="SM00304">
    <property type="entry name" value="HAMP"/>
    <property type="match status" value="2"/>
</dbReference>
<feature type="transmembrane region" description="Helical" evidence="5">
    <location>
        <begin position="185"/>
        <end position="208"/>
    </location>
</feature>
<sequence>MSISIARGLLVFGSIVSLGFLAAVGINSLTISKVEIGSAEYNRIIDLNDLRADILPPPLFLAEAYMMTLEAASTRSLLEENVERLHGLEALYHERAQHWRDSSIKGTLKEGIEASVMNDGERFWQVVNQSVIPAMEAGDSLLLLPALSELRQVFHQHRENLQAVIGEADTALAEQQVRANQTVTLYQSAALAAALIALLLLLGGIFAIRRLVVRPIGKMTEYMGVLASGTYDQEAPYTNRSDEIGQMARSVEVFRQAIIDGQDARDAADLERRNREQAESDSAARREDEDQQRRTVIDSVANGLNHMAEGDLSFELREPFIAEYEELRKAFNRTVGTLNRTLSEITGSTDIVQTGSTEISQAADDLSRRTEQQAAALEETAAALDEITTTVRNSASAAEEAGQMVEDANNGARKSGKIVKDAITAMQRIEQSSGQISQIIGVIDDIAFQTNLLALNAGVEAARAGEAGKGFAVVAQEVRELAQRSANAAKEIKDLINNSVEEVGDGVSLVSQTGEALEDIEQHVLKINDRVASIVTSSREQTAGLQEINTAINQMDQVTQQNAAMVEQTNAACQNLTAESGKLRSLVSAFNTGAAVAVRKQPVQVRAPAPAAAPAPVSAPAPAPAPAHENSAPVDSPARSLGKKLASAFESGGGAATLTESDDDWTEF</sequence>
<feature type="domain" description="HAMP" evidence="7">
    <location>
        <begin position="210"/>
        <end position="263"/>
    </location>
</feature>
<evidence type="ECO:0000256" key="3">
    <source>
        <dbReference type="PROSITE-ProRule" id="PRU00284"/>
    </source>
</evidence>
<keyword evidence="1" id="KW-0145">Chemotaxis</keyword>
<feature type="region of interest" description="Disordered" evidence="4">
    <location>
        <begin position="612"/>
        <end position="668"/>
    </location>
</feature>
<accession>A0ABT4VSB8</accession>
<dbReference type="EMBL" id="JAPJZH010000013">
    <property type="protein sequence ID" value="MDA4847494.1"/>
    <property type="molecule type" value="Genomic_DNA"/>
</dbReference>
<evidence type="ECO:0000313" key="9">
    <source>
        <dbReference type="Proteomes" id="UP001148313"/>
    </source>
</evidence>
<evidence type="ECO:0000256" key="2">
    <source>
        <dbReference type="ARBA" id="ARBA00029447"/>
    </source>
</evidence>
<dbReference type="SUPFAM" id="SSF58104">
    <property type="entry name" value="Methyl-accepting chemotaxis protein (MCP) signaling domain"/>
    <property type="match status" value="1"/>
</dbReference>
<evidence type="ECO:0000259" key="7">
    <source>
        <dbReference type="PROSITE" id="PS50885"/>
    </source>
</evidence>
<dbReference type="SMART" id="SM00283">
    <property type="entry name" value="MA"/>
    <property type="match status" value="1"/>
</dbReference>
<dbReference type="Pfam" id="PF00672">
    <property type="entry name" value="HAMP"/>
    <property type="match status" value="1"/>
</dbReference>
<evidence type="ECO:0000256" key="5">
    <source>
        <dbReference type="SAM" id="Phobius"/>
    </source>
</evidence>
<feature type="compositionally biased region" description="Pro residues" evidence="4">
    <location>
        <begin position="612"/>
        <end position="625"/>
    </location>
</feature>
<dbReference type="RefSeq" id="WP_271091323.1">
    <property type="nucleotide sequence ID" value="NZ_JAPJZH010000013.1"/>
</dbReference>
<keyword evidence="5" id="KW-1133">Transmembrane helix</keyword>
<dbReference type="Gene3D" id="1.10.287.950">
    <property type="entry name" value="Methyl-accepting chemotaxis protein"/>
    <property type="match status" value="1"/>
</dbReference>
<dbReference type="CDD" id="cd11386">
    <property type="entry name" value="MCP_signal"/>
    <property type="match status" value="1"/>
</dbReference>
<reference evidence="8" key="1">
    <citation type="submission" date="2022-11" db="EMBL/GenBank/DDBJ databases">
        <title>Hoeflea poritis sp. nov., isolated from scleractinian coral Porites lutea.</title>
        <authorList>
            <person name="Zhang G."/>
            <person name="Wei Q."/>
            <person name="Cai L."/>
        </authorList>
    </citation>
    <scope>NUCLEOTIDE SEQUENCE</scope>
    <source>
        <strain evidence="8">E7-10</strain>
    </source>
</reference>